<dbReference type="Pfam" id="PF00085">
    <property type="entry name" value="Thioredoxin"/>
    <property type="match status" value="1"/>
</dbReference>
<sequence length="250" mass="28843">MNFGGQESTREGEKFRGTLNSIAYGEVMAAAAKNIQKEMLDAEASARERNQAYIDMDDLLDDPDLQKIHEERIAQLQKEAEKRAEMKTKGHGTYEEIEEGKFLEVVTKTEVVVVHFFHKEFERCKIVDKHLKILAGKYFDTKFVKLSAPDSPFFVEKLQVRVLPCIIIFRDGVTYDRITGFEELGSSDDFSTKVFERRLKQARALKKKQKTESDDENDDEDWNRNGVGRSVYAGERQYLKDEDSDFSDSD</sequence>
<dbReference type="SUPFAM" id="SSF52833">
    <property type="entry name" value="Thioredoxin-like"/>
    <property type="match status" value="1"/>
</dbReference>
<dbReference type="CDD" id="cd02989">
    <property type="entry name" value="Phd_like_TxnDC9"/>
    <property type="match status" value="1"/>
</dbReference>
<dbReference type="EMBL" id="CP031048">
    <property type="protein sequence ID" value="QDZ24979.1"/>
    <property type="molecule type" value="Genomic_DNA"/>
</dbReference>
<feature type="region of interest" description="Disordered" evidence="1">
    <location>
        <begin position="203"/>
        <end position="250"/>
    </location>
</feature>
<organism evidence="3 4">
    <name type="scientific">Chloropicon primus</name>
    <dbReference type="NCBI Taxonomy" id="1764295"/>
    <lineage>
        <taxon>Eukaryota</taxon>
        <taxon>Viridiplantae</taxon>
        <taxon>Chlorophyta</taxon>
        <taxon>Chloropicophyceae</taxon>
        <taxon>Chloropicales</taxon>
        <taxon>Chloropicaceae</taxon>
        <taxon>Chloropicon</taxon>
    </lineage>
</organism>
<dbReference type="PANTHER" id="PTHR21148">
    <property type="entry name" value="THIOREDOXIN DOMAIN-CONTAINING PROTEIN 9"/>
    <property type="match status" value="1"/>
</dbReference>
<gene>
    <name evidence="3" type="ORF">A3770_15p74970</name>
</gene>
<dbReference type="Proteomes" id="UP000316726">
    <property type="component" value="Chromosome 15"/>
</dbReference>
<dbReference type="OrthoDB" id="10257948at2759"/>
<evidence type="ECO:0000313" key="4">
    <source>
        <dbReference type="Proteomes" id="UP000316726"/>
    </source>
</evidence>
<dbReference type="STRING" id="1764295.A0A5B8MWN8"/>
<dbReference type="InterPro" id="IPR013766">
    <property type="entry name" value="Thioredoxin_domain"/>
</dbReference>
<reference evidence="3 4" key="1">
    <citation type="submission" date="2018-07" db="EMBL/GenBank/DDBJ databases">
        <title>The complete nuclear genome of the prasinophyte Chloropicon primus (CCMP1205).</title>
        <authorList>
            <person name="Pombert J.-F."/>
            <person name="Otis C."/>
            <person name="Turmel M."/>
            <person name="Lemieux C."/>
        </authorList>
    </citation>
    <scope>NUCLEOTIDE SEQUENCE [LARGE SCALE GENOMIC DNA]</scope>
    <source>
        <strain evidence="3 4">CCMP1205</strain>
    </source>
</reference>
<evidence type="ECO:0000256" key="1">
    <source>
        <dbReference type="SAM" id="MobiDB-lite"/>
    </source>
</evidence>
<dbReference type="Gene3D" id="3.40.30.10">
    <property type="entry name" value="Glutaredoxin"/>
    <property type="match status" value="1"/>
</dbReference>
<dbReference type="InterPro" id="IPR036249">
    <property type="entry name" value="Thioredoxin-like_sf"/>
</dbReference>
<protein>
    <submittedName>
        <fullName evidence="3">Thioredoxin-like protein</fullName>
    </submittedName>
</protein>
<proteinExistence type="predicted"/>
<name>A0A5B8MWN8_9CHLO</name>
<keyword evidence="4" id="KW-1185">Reference proteome</keyword>
<accession>A0A5B8MWN8</accession>
<evidence type="ECO:0000259" key="2">
    <source>
        <dbReference type="Pfam" id="PF00085"/>
    </source>
</evidence>
<evidence type="ECO:0000313" key="3">
    <source>
        <dbReference type="EMBL" id="QDZ24979.1"/>
    </source>
</evidence>
<feature type="domain" description="Thioredoxin" evidence="2">
    <location>
        <begin position="97"/>
        <end position="183"/>
    </location>
</feature>
<dbReference type="AlphaFoldDB" id="A0A5B8MWN8"/>